<accession>A0A6A2WNI7</accession>
<organism evidence="1 2">
    <name type="scientific">Hibiscus syriacus</name>
    <name type="common">Rose of Sharon</name>
    <dbReference type="NCBI Taxonomy" id="106335"/>
    <lineage>
        <taxon>Eukaryota</taxon>
        <taxon>Viridiplantae</taxon>
        <taxon>Streptophyta</taxon>
        <taxon>Embryophyta</taxon>
        <taxon>Tracheophyta</taxon>
        <taxon>Spermatophyta</taxon>
        <taxon>Magnoliopsida</taxon>
        <taxon>eudicotyledons</taxon>
        <taxon>Gunneridae</taxon>
        <taxon>Pentapetalae</taxon>
        <taxon>rosids</taxon>
        <taxon>malvids</taxon>
        <taxon>Malvales</taxon>
        <taxon>Malvaceae</taxon>
        <taxon>Malvoideae</taxon>
        <taxon>Hibiscus</taxon>
    </lineage>
</organism>
<proteinExistence type="predicted"/>
<gene>
    <name evidence="1" type="ORF">F3Y22_tig00117027pilonHSYRG00061</name>
</gene>
<sequence length="165" mass="18340">MPTTSCGNSHQTCIGTMTPGRASRLLSWTVLSRFDSTIAEIAMLRTLITWPNLIRCSGVRGLPVSFFHAGNKKRSNRAMNMDEDIRTTTIIDAAGMLNLEPSCRSIDRAWITVMLDWIAIGVVRNIPLDHIGKSFIRVFRSSTCCKLHSFHGLAIDPSESMSPLF</sequence>
<protein>
    <submittedName>
        <fullName evidence="1">Uncharacterized protein</fullName>
    </submittedName>
</protein>
<evidence type="ECO:0000313" key="2">
    <source>
        <dbReference type="Proteomes" id="UP000436088"/>
    </source>
</evidence>
<evidence type="ECO:0000313" key="1">
    <source>
        <dbReference type="EMBL" id="KAE8655450.1"/>
    </source>
</evidence>
<dbReference type="EMBL" id="VEPZ02001779">
    <property type="protein sequence ID" value="KAE8655450.1"/>
    <property type="molecule type" value="Genomic_DNA"/>
</dbReference>
<keyword evidence="2" id="KW-1185">Reference proteome</keyword>
<dbReference type="AlphaFoldDB" id="A0A6A2WNI7"/>
<comment type="caution">
    <text evidence="1">The sequence shown here is derived from an EMBL/GenBank/DDBJ whole genome shotgun (WGS) entry which is preliminary data.</text>
</comment>
<reference evidence="1" key="1">
    <citation type="submission" date="2019-09" db="EMBL/GenBank/DDBJ databases">
        <title>Draft genome information of white flower Hibiscus syriacus.</title>
        <authorList>
            <person name="Kim Y.-M."/>
        </authorList>
    </citation>
    <scope>NUCLEOTIDE SEQUENCE [LARGE SCALE GENOMIC DNA]</scope>
    <source>
        <strain evidence="1">YM2019G1</strain>
    </source>
</reference>
<dbReference type="Proteomes" id="UP000436088">
    <property type="component" value="Unassembled WGS sequence"/>
</dbReference>
<name>A0A6A2WNI7_HIBSY</name>